<evidence type="ECO:0000313" key="2">
    <source>
        <dbReference type="Proteomes" id="UP000813461"/>
    </source>
</evidence>
<dbReference type="PANTHER" id="PTHR42085">
    <property type="entry name" value="F-BOX DOMAIN-CONTAINING PROTEIN"/>
    <property type="match status" value="1"/>
</dbReference>
<proteinExistence type="predicted"/>
<dbReference type="AlphaFoldDB" id="A0A8K0QWT3"/>
<dbReference type="PANTHER" id="PTHR42085:SF1">
    <property type="entry name" value="F-BOX DOMAIN-CONTAINING PROTEIN"/>
    <property type="match status" value="1"/>
</dbReference>
<dbReference type="InterPro" id="IPR038883">
    <property type="entry name" value="AN11006-like"/>
</dbReference>
<evidence type="ECO:0000313" key="1">
    <source>
        <dbReference type="EMBL" id="KAH7075072.1"/>
    </source>
</evidence>
<keyword evidence="2" id="KW-1185">Reference proteome</keyword>
<dbReference type="Proteomes" id="UP000813461">
    <property type="component" value="Unassembled WGS sequence"/>
</dbReference>
<protein>
    <submittedName>
        <fullName evidence="1">Uncharacterized protein</fullName>
    </submittedName>
</protein>
<organism evidence="1 2">
    <name type="scientific">Paraphoma chrysanthemicola</name>
    <dbReference type="NCBI Taxonomy" id="798071"/>
    <lineage>
        <taxon>Eukaryota</taxon>
        <taxon>Fungi</taxon>
        <taxon>Dikarya</taxon>
        <taxon>Ascomycota</taxon>
        <taxon>Pezizomycotina</taxon>
        <taxon>Dothideomycetes</taxon>
        <taxon>Pleosporomycetidae</taxon>
        <taxon>Pleosporales</taxon>
        <taxon>Pleosporineae</taxon>
        <taxon>Phaeosphaeriaceae</taxon>
        <taxon>Paraphoma</taxon>
    </lineage>
</organism>
<accession>A0A8K0QWT3</accession>
<comment type="caution">
    <text evidence="1">The sequence shown here is derived from an EMBL/GenBank/DDBJ whole genome shotgun (WGS) entry which is preliminary data.</text>
</comment>
<name>A0A8K0QWT3_9PLEO</name>
<reference evidence="1" key="1">
    <citation type="journal article" date="2021" name="Nat. Commun.">
        <title>Genetic determinants of endophytism in the Arabidopsis root mycobiome.</title>
        <authorList>
            <person name="Mesny F."/>
            <person name="Miyauchi S."/>
            <person name="Thiergart T."/>
            <person name="Pickel B."/>
            <person name="Atanasova L."/>
            <person name="Karlsson M."/>
            <person name="Huettel B."/>
            <person name="Barry K.W."/>
            <person name="Haridas S."/>
            <person name="Chen C."/>
            <person name="Bauer D."/>
            <person name="Andreopoulos W."/>
            <person name="Pangilinan J."/>
            <person name="LaButti K."/>
            <person name="Riley R."/>
            <person name="Lipzen A."/>
            <person name="Clum A."/>
            <person name="Drula E."/>
            <person name="Henrissat B."/>
            <person name="Kohler A."/>
            <person name="Grigoriev I.V."/>
            <person name="Martin F.M."/>
            <person name="Hacquard S."/>
        </authorList>
    </citation>
    <scope>NUCLEOTIDE SEQUENCE</scope>
    <source>
        <strain evidence="1">MPI-SDFR-AT-0120</strain>
    </source>
</reference>
<gene>
    <name evidence="1" type="ORF">FB567DRAFT_583481</name>
</gene>
<dbReference type="OrthoDB" id="4790878at2759"/>
<dbReference type="EMBL" id="JAGMVJ010000020">
    <property type="protein sequence ID" value="KAH7075072.1"/>
    <property type="molecule type" value="Genomic_DNA"/>
</dbReference>
<sequence>MVIANDQELQQRVGFTIQELHHRSSAHSERFRPRIELAIRSLKQYNPVSSAIKDAHTSDDLASLRKQTMRLKMVNWLHDLRRELRDIVYEYALTKDGGLAVDMWDDISHALDLRAAKENGTKTDSNQLRHVCRQLHSEISGLGLQHNVISLKDPRHGRDVVAEDYFARFVKSCAPAHLAVIRRIVLLDYFAETIGTGVSMKYSPDSTIQGHCRSYPETDVIVRLNGRYRHLDRTIASMNALHFIKHGTHVFAGILESPTAQLAAWYISSAQSSMHFERPSNLRFSGTFEFEEHLVHRGLAGIYEEKDIPKMMTVARKLHESGI</sequence>